<evidence type="ECO:0000256" key="6">
    <source>
        <dbReference type="ARBA" id="ARBA00022989"/>
    </source>
</evidence>
<feature type="transmembrane region" description="Helical" evidence="8">
    <location>
        <begin position="88"/>
        <end position="114"/>
    </location>
</feature>
<evidence type="ECO:0000259" key="9">
    <source>
        <dbReference type="Pfam" id="PF04535"/>
    </source>
</evidence>
<feature type="domain" description="Casparian strip membrane protein" evidence="9">
    <location>
        <begin position="44"/>
        <end position="199"/>
    </location>
</feature>
<evidence type="ECO:0000256" key="1">
    <source>
        <dbReference type="ARBA" id="ARBA00004651"/>
    </source>
</evidence>
<feature type="transmembrane region" description="Helical" evidence="8">
    <location>
        <begin position="186"/>
        <end position="208"/>
    </location>
</feature>
<dbReference type="PANTHER" id="PTHR33573">
    <property type="entry name" value="CASP-LIKE PROTEIN 4A4"/>
    <property type="match status" value="1"/>
</dbReference>
<keyword evidence="6 8" id="KW-1133">Transmembrane helix</keyword>
<keyword evidence="5 8" id="KW-0812">Transmembrane</keyword>
<keyword evidence="7 8" id="KW-0472">Membrane</keyword>
<protein>
    <recommendedName>
        <fullName evidence="8">CASP-like protein</fullName>
    </recommendedName>
</protein>
<name>A0A2K1KBM5_PHYPA</name>
<gene>
    <name evidence="10" type="ORF">PHYPA_010363</name>
</gene>
<accession>A0A2K1KBM5</accession>
<dbReference type="AlphaFoldDB" id="A0A2K1KBM5"/>
<feature type="transmembrane region" description="Helical" evidence="8">
    <location>
        <begin position="126"/>
        <end position="146"/>
    </location>
</feature>
<comment type="caution">
    <text evidence="10">The sequence shown here is derived from an EMBL/GenBank/DDBJ whole genome shotgun (WGS) entry which is preliminary data.</text>
</comment>
<evidence type="ECO:0000256" key="2">
    <source>
        <dbReference type="ARBA" id="ARBA00007651"/>
    </source>
</evidence>
<dbReference type="InterPro" id="IPR006702">
    <property type="entry name" value="CASP_dom"/>
</dbReference>
<comment type="subunit">
    <text evidence="3 8">Homodimer and heterodimers.</text>
</comment>
<dbReference type="PANTHER" id="PTHR33573:SF50">
    <property type="entry name" value="CASP-LIKE PROTEIN 4A3"/>
    <property type="match status" value="1"/>
</dbReference>
<organism evidence="10">
    <name type="scientific">Physcomitrium patens</name>
    <name type="common">Spreading-leaved earth moss</name>
    <name type="synonym">Physcomitrella patens</name>
    <dbReference type="NCBI Taxonomy" id="3218"/>
    <lineage>
        <taxon>Eukaryota</taxon>
        <taxon>Viridiplantae</taxon>
        <taxon>Streptophyta</taxon>
        <taxon>Embryophyta</taxon>
        <taxon>Bryophyta</taxon>
        <taxon>Bryophytina</taxon>
        <taxon>Bryopsida</taxon>
        <taxon>Funariidae</taxon>
        <taxon>Funariales</taxon>
        <taxon>Funariaceae</taxon>
        <taxon>Physcomitrium</taxon>
    </lineage>
</organism>
<dbReference type="NCBIfam" id="TIGR01569">
    <property type="entry name" value="A_tha_TIGR01569"/>
    <property type="match status" value="1"/>
</dbReference>
<dbReference type="Pfam" id="PF04535">
    <property type="entry name" value="CASP_dom"/>
    <property type="match status" value="1"/>
</dbReference>
<comment type="subcellular location">
    <subcellularLocation>
        <location evidence="1 8">Cell membrane</location>
        <topology evidence="1 8">Multi-pass membrane protein</topology>
    </subcellularLocation>
</comment>
<evidence type="ECO:0000256" key="5">
    <source>
        <dbReference type="ARBA" id="ARBA00022692"/>
    </source>
</evidence>
<evidence type="ECO:0000256" key="3">
    <source>
        <dbReference type="ARBA" id="ARBA00011489"/>
    </source>
</evidence>
<comment type="similarity">
    <text evidence="2 8">Belongs to the Casparian strip membrane proteins (CASP) family.</text>
</comment>
<evidence type="ECO:0000256" key="7">
    <source>
        <dbReference type="ARBA" id="ARBA00023136"/>
    </source>
</evidence>
<evidence type="ECO:0000313" key="10">
    <source>
        <dbReference type="EMBL" id="PNR51177.1"/>
    </source>
</evidence>
<dbReference type="InterPro" id="IPR006459">
    <property type="entry name" value="CASP/CASPL"/>
</dbReference>
<feature type="transmembrane region" description="Helical" evidence="8">
    <location>
        <begin position="49"/>
        <end position="68"/>
    </location>
</feature>
<dbReference type="OrthoDB" id="749363at2759"/>
<evidence type="ECO:0000256" key="4">
    <source>
        <dbReference type="ARBA" id="ARBA00022475"/>
    </source>
</evidence>
<dbReference type="GO" id="GO:0005886">
    <property type="term" value="C:plasma membrane"/>
    <property type="evidence" value="ECO:0007669"/>
    <property type="project" value="UniProtKB-SubCell"/>
</dbReference>
<keyword evidence="4 8" id="KW-1003">Cell membrane</keyword>
<evidence type="ECO:0000256" key="8">
    <source>
        <dbReference type="RuleBase" id="RU361233"/>
    </source>
</evidence>
<reference evidence="10" key="2">
    <citation type="journal article" date="2018" name="Plant J.">
        <title>The Physcomitrella patens chromosome-scale assembly reveals moss genome structure and evolution.</title>
        <authorList>
            <person name="Lang D."/>
            <person name="Ullrich K.K."/>
            <person name="Murat F."/>
            <person name="Fuchs J."/>
            <person name="Jenkins J."/>
            <person name="Haas F.B."/>
            <person name="Piednoel M."/>
            <person name="Gundlach H."/>
            <person name="Van Bel M."/>
            <person name="Meyberg R."/>
            <person name="Vives C."/>
            <person name="Morata J."/>
            <person name="Symeonidi A."/>
            <person name="Hiss M."/>
            <person name="Muchero W."/>
            <person name="Kamisugi Y."/>
            <person name="Saleh O."/>
            <person name="Blanc G."/>
            <person name="Decker E.L."/>
            <person name="van Gessel N."/>
            <person name="Grimwood J."/>
            <person name="Hayes R.D."/>
            <person name="Graham S.W."/>
            <person name="Gunter L.E."/>
            <person name="McDaniel S.F."/>
            <person name="Hoernstein S.N.W."/>
            <person name="Larsson A."/>
            <person name="Li F.W."/>
            <person name="Perroud P.F."/>
            <person name="Phillips J."/>
            <person name="Ranjan P."/>
            <person name="Rokshar D.S."/>
            <person name="Rothfels C.J."/>
            <person name="Schneider L."/>
            <person name="Shu S."/>
            <person name="Stevenson D.W."/>
            <person name="Thummler F."/>
            <person name="Tillich M."/>
            <person name="Villarreal Aguilar J.C."/>
            <person name="Widiez T."/>
            <person name="Wong G.K."/>
            <person name="Wymore A."/>
            <person name="Zhang Y."/>
            <person name="Zimmer A.D."/>
            <person name="Quatrano R.S."/>
            <person name="Mayer K.F.X."/>
            <person name="Goodstein D."/>
            <person name="Casacuberta J.M."/>
            <person name="Vandepoele K."/>
            <person name="Reski R."/>
            <person name="Cuming A.C."/>
            <person name="Tuskan G.A."/>
            <person name="Maumus F."/>
            <person name="Salse J."/>
            <person name="Schmutz J."/>
            <person name="Rensing S.A."/>
        </authorList>
    </citation>
    <scope>NUCLEOTIDE SEQUENCE [LARGE SCALE GENOMIC DNA]</scope>
</reference>
<sequence>MATAWESEYFDKVTPGERERAVPPMVPQQTPPPVYIQPQVSRNGIVASIVLRLLTLIFAVVALAVLASNTGSFQVSTGSATSVKTIKFTILSAFTYLFAVCGVVAVYSLLLIIVEMIDLAVRGFTTHTLVAIFVFVLDQTMAYVLISAASASANGVKVSRDESNITGYKFDISCSNLGIDDYCTKASASVAIAFIAFLFMAITAGVSARRLFKLP</sequence>
<proteinExistence type="inferred from homology"/>
<dbReference type="EMBL" id="ABEU02000007">
    <property type="protein sequence ID" value="PNR51177.1"/>
    <property type="molecule type" value="Genomic_DNA"/>
</dbReference>
<reference evidence="10" key="1">
    <citation type="journal article" date="2008" name="Science">
        <title>The Physcomitrella genome reveals evolutionary insights into the conquest of land by plants.</title>
        <authorList>
            <person name="Rensing S."/>
            <person name="Lang D."/>
            <person name="Zimmer A."/>
            <person name="Terry A."/>
            <person name="Salamov A."/>
            <person name="Shapiro H."/>
            <person name="Nishiyama T."/>
            <person name="Perroud P.-F."/>
            <person name="Lindquist E."/>
            <person name="Kamisugi Y."/>
            <person name="Tanahashi T."/>
            <person name="Sakakibara K."/>
            <person name="Fujita T."/>
            <person name="Oishi K."/>
            <person name="Shin-I T."/>
            <person name="Kuroki Y."/>
            <person name="Toyoda A."/>
            <person name="Suzuki Y."/>
            <person name="Hashimoto A."/>
            <person name="Yamaguchi K."/>
            <person name="Sugano A."/>
            <person name="Kohara Y."/>
            <person name="Fujiyama A."/>
            <person name="Anterola A."/>
            <person name="Aoki S."/>
            <person name="Ashton N."/>
            <person name="Barbazuk W.B."/>
            <person name="Barker E."/>
            <person name="Bennetzen J."/>
            <person name="Bezanilla M."/>
            <person name="Blankenship R."/>
            <person name="Cho S.H."/>
            <person name="Dutcher S."/>
            <person name="Estelle M."/>
            <person name="Fawcett J.A."/>
            <person name="Gundlach H."/>
            <person name="Hanada K."/>
            <person name="Heyl A."/>
            <person name="Hicks K.A."/>
            <person name="Hugh J."/>
            <person name="Lohr M."/>
            <person name="Mayer K."/>
            <person name="Melkozernov A."/>
            <person name="Murata T."/>
            <person name="Nelson D."/>
            <person name="Pils B."/>
            <person name="Prigge M."/>
            <person name="Reiss B."/>
            <person name="Renner T."/>
            <person name="Rombauts S."/>
            <person name="Rushton P."/>
            <person name="Sanderfoot A."/>
            <person name="Schween G."/>
            <person name="Shiu S.-H."/>
            <person name="Stueber K."/>
            <person name="Theodoulou F.L."/>
            <person name="Tu H."/>
            <person name="Van de Peer Y."/>
            <person name="Verrier P.J."/>
            <person name="Waters E."/>
            <person name="Wood A."/>
            <person name="Yang L."/>
            <person name="Cove D."/>
            <person name="Cuming A."/>
            <person name="Hasebe M."/>
            <person name="Lucas S."/>
            <person name="Mishler D.B."/>
            <person name="Reski R."/>
            <person name="Grigoriev I."/>
            <person name="Quatrano R.S."/>
            <person name="Boore J.L."/>
        </authorList>
    </citation>
    <scope>NUCLEOTIDE SEQUENCE [LARGE SCALE GENOMIC DNA]</scope>
</reference>
<dbReference type="SMR" id="A0A2K1KBM5"/>
<dbReference type="OMA" id="KFDISCS"/>